<evidence type="ECO:0000313" key="2">
    <source>
        <dbReference type="Proteomes" id="UP000076858"/>
    </source>
</evidence>
<gene>
    <name evidence="1" type="ORF">APZ42_000499</name>
</gene>
<keyword evidence="2" id="KW-1185">Reference proteome</keyword>
<accession>A0A164JL95</accession>
<dbReference type="AlphaFoldDB" id="A0A164JL95"/>
<proteinExistence type="predicted"/>
<organism evidence="1 2">
    <name type="scientific">Daphnia magna</name>
    <dbReference type="NCBI Taxonomy" id="35525"/>
    <lineage>
        <taxon>Eukaryota</taxon>
        <taxon>Metazoa</taxon>
        <taxon>Ecdysozoa</taxon>
        <taxon>Arthropoda</taxon>
        <taxon>Crustacea</taxon>
        <taxon>Branchiopoda</taxon>
        <taxon>Diplostraca</taxon>
        <taxon>Cladocera</taxon>
        <taxon>Anomopoda</taxon>
        <taxon>Daphniidae</taxon>
        <taxon>Daphnia</taxon>
    </lineage>
</organism>
<reference evidence="1 2" key="1">
    <citation type="submission" date="2016-03" db="EMBL/GenBank/DDBJ databases">
        <title>EvidentialGene: Evidence-directed Construction of Genes on Genomes.</title>
        <authorList>
            <person name="Gilbert D.G."/>
            <person name="Choi J.-H."/>
            <person name="Mockaitis K."/>
            <person name="Colbourne J."/>
            <person name="Pfrender M."/>
        </authorList>
    </citation>
    <scope>NUCLEOTIDE SEQUENCE [LARGE SCALE GENOMIC DNA]</scope>
    <source>
        <strain evidence="1 2">Xinb3</strain>
        <tissue evidence="1">Complete organism</tissue>
    </source>
</reference>
<sequence>MDEVGVTTVSTPKKIVGRKGQKQIGSIVSVERRFVVQFPATEILFHPSLSFLE</sequence>
<evidence type="ECO:0000313" key="1">
    <source>
        <dbReference type="EMBL" id="KZS02455.1"/>
    </source>
</evidence>
<protein>
    <submittedName>
        <fullName evidence="1">Uncharacterized protein</fullName>
    </submittedName>
</protein>
<name>A0A164JL95_9CRUS</name>
<dbReference type="Proteomes" id="UP000076858">
    <property type="component" value="Unassembled WGS sequence"/>
</dbReference>
<comment type="caution">
    <text evidence="1">The sequence shown here is derived from an EMBL/GenBank/DDBJ whole genome shotgun (WGS) entry which is preliminary data.</text>
</comment>
<dbReference type="EMBL" id="LRGB01004340">
    <property type="protein sequence ID" value="KZS02455.1"/>
    <property type="molecule type" value="Genomic_DNA"/>
</dbReference>